<comment type="caution">
    <text evidence="1">The sequence shown here is derived from an EMBL/GenBank/DDBJ whole genome shotgun (WGS) entry which is preliminary data.</text>
</comment>
<feature type="non-terminal residue" evidence="1">
    <location>
        <position position="1"/>
    </location>
</feature>
<gene>
    <name evidence="1" type="ORF">PMEA_00023309</name>
</gene>
<proteinExistence type="predicted"/>
<keyword evidence="2" id="KW-1185">Reference proteome</keyword>
<accession>A0AAU9XG29</accession>
<protein>
    <submittedName>
        <fullName evidence="1">Uncharacterized protein</fullName>
    </submittedName>
</protein>
<organism evidence="1 2">
    <name type="scientific">Pocillopora meandrina</name>
    <dbReference type="NCBI Taxonomy" id="46732"/>
    <lineage>
        <taxon>Eukaryota</taxon>
        <taxon>Metazoa</taxon>
        <taxon>Cnidaria</taxon>
        <taxon>Anthozoa</taxon>
        <taxon>Hexacorallia</taxon>
        <taxon>Scleractinia</taxon>
        <taxon>Astrocoeniina</taxon>
        <taxon>Pocilloporidae</taxon>
        <taxon>Pocillopora</taxon>
    </lineage>
</organism>
<evidence type="ECO:0000313" key="1">
    <source>
        <dbReference type="EMBL" id="CAH3146729.1"/>
    </source>
</evidence>
<sequence length="116" mass="13775">LKLPRISRYRGDEVQDQGFDNKGKVNEKVFLEDVKFELHPEGMKSRTFHKTEHLLLKVTYHPYWKCAVRYSAEVIDGAPDWHEDLLHHVTPSLLSIVLRPGNHHVIYQYKNPFIRR</sequence>
<name>A0AAU9XG29_9CNID</name>
<dbReference type="EMBL" id="CALNXJ010000042">
    <property type="protein sequence ID" value="CAH3146729.1"/>
    <property type="molecule type" value="Genomic_DNA"/>
</dbReference>
<dbReference type="AlphaFoldDB" id="A0AAU9XG29"/>
<dbReference type="Proteomes" id="UP001159428">
    <property type="component" value="Unassembled WGS sequence"/>
</dbReference>
<reference evidence="1 2" key="1">
    <citation type="submission" date="2022-05" db="EMBL/GenBank/DDBJ databases">
        <authorList>
            <consortium name="Genoscope - CEA"/>
            <person name="William W."/>
        </authorList>
    </citation>
    <scope>NUCLEOTIDE SEQUENCE [LARGE SCALE GENOMIC DNA]</scope>
</reference>
<evidence type="ECO:0000313" key="2">
    <source>
        <dbReference type="Proteomes" id="UP001159428"/>
    </source>
</evidence>